<evidence type="ECO:0000313" key="2">
    <source>
        <dbReference type="EMBL" id="OIW06096.1"/>
    </source>
</evidence>
<keyword evidence="3" id="KW-1185">Reference proteome</keyword>
<organism evidence="2 3">
    <name type="scientific">Lupinus angustifolius</name>
    <name type="common">Narrow-leaved blue lupine</name>
    <dbReference type="NCBI Taxonomy" id="3871"/>
    <lineage>
        <taxon>Eukaryota</taxon>
        <taxon>Viridiplantae</taxon>
        <taxon>Streptophyta</taxon>
        <taxon>Embryophyta</taxon>
        <taxon>Tracheophyta</taxon>
        <taxon>Spermatophyta</taxon>
        <taxon>Magnoliopsida</taxon>
        <taxon>eudicotyledons</taxon>
        <taxon>Gunneridae</taxon>
        <taxon>Pentapetalae</taxon>
        <taxon>rosids</taxon>
        <taxon>fabids</taxon>
        <taxon>Fabales</taxon>
        <taxon>Fabaceae</taxon>
        <taxon>Papilionoideae</taxon>
        <taxon>50 kb inversion clade</taxon>
        <taxon>genistoids sensu lato</taxon>
        <taxon>core genistoids</taxon>
        <taxon>Genisteae</taxon>
        <taxon>Lupinus</taxon>
    </lineage>
</organism>
<dbReference type="EMBL" id="CM007368">
    <property type="protein sequence ID" value="OIW06096.1"/>
    <property type="molecule type" value="Genomic_DNA"/>
</dbReference>
<gene>
    <name evidence="2" type="ORF">TanjilG_29852</name>
</gene>
<feature type="region of interest" description="Disordered" evidence="1">
    <location>
        <begin position="69"/>
        <end position="97"/>
    </location>
</feature>
<dbReference type="AlphaFoldDB" id="A0A4P1RAA2"/>
<accession>A0A4P1RAA2</accession>
<dbReference type="Proteomes" id="UP000188354">
    <property type="component" value="Chromosome LG08"/>
</dbReference>
<sequence length="120" mass="13902">MSILVTRRTIYQVVRIRALNPRGRWTIINGVYVFDSLYINHGYNYGRVSRMNTTPYMYHSNNNDDGDSWMNTTPYMDHDNNNNNSNNGRVSRVTPAPEDSIENLESWIRSNSHALLSCLS</sequence>
<dbReference type="Gramene" id="OIW06096">
    <property type="protein sequence ID" value="OIW06096"/>
    <property type="gene ID" value="TanjilG_29852"/>
</dbReference>
<evidence type="ECO:0000256" key="1">
    <source>
        <dbReference type="SAM" id="MobiDB-lite"/>
    </source>
</evidence>
<proteinExistence type="predicted"/>
<evidence type="ECO:0000313" key="3">
    <source>
        <dbReference type="Proteomes" id="UP000188354"/>
    </source>
</evidence>
<name>A0A4P1RAA2_LUPAN</name>
<protein>
    <submittedName>
        <fullName evidence="2">Uncharacterized protein</fullName>
    </submittedName>
</protein>
<reference evidence="2 3" key="1">
    <citation type="journal article" date="2017" name="Plant Biotechnol. J.">
        <title>A comprehensive draft genome sequence for lupin (Lupinus angustifolius), an emerging health food: insights into plant-microbe interactions and legume evolution.</title>
        <authorList>
            <person name="Hane J.K."/>
            <person name="Ming Y."/>
            <person name="Kamphuis L.G."/>
            <person name="Nelson M.N."/>
            <person name="Garg G."/>
            <person name="Atkins C.A."/>
            <person name="Bayer P.E."/>
            <person name="Bravo A."/>
            <person name="Bringans S."/>
            <person name="Cannon S."/>
            <person name="Edwards D."/>
            <person name="Foley R."/>
            <person name="Gao L.L."/>
            <person name="Harrison M.J."/>
            <person name="Huang W."/>
            <person name="Hurgobin B."/>
            <person name="Li S."/>
            <person name="Liu C.W."/>
            <person name="McGrath A."/>
            <person name="Morahan G."/>
            <person name="Murray J."/>
            <person name="Weller J."/>
            <person name="Jian J."/>
            <person name="Singh K.B."/>
        </authorList>
    </citation>
    <scope>NUCLEOTIDE SEQUENCE</scope>
    <source>
        <strain evidence="3">cv. Tanjil</strain>
        <tissue evidence="2">Whole plant</tissue>
    </source>
</reference>